<evidence type="ECO:0000313" key="3">
    <source>
        <dbReference type="EMBL" id="HJC50334.1"/>
    </source>
</evidence>
<reference evidence="3" key="2">
    <citation type="submission" date="2021-04" db="EMBL/GenBank/DDBJ databases">
        <authorList>
            <person name="Gilroy R."/>
        </authorList>
    </citation>
    <scope>NUCLEOTIDE SEQUENCE</scope>
    <source>
        <strain evidence="3">ChiSjej3B21-8574</strain>
    </source>
</reference>
<dbReference type="NCBIfam" id="TIGR02669">
    <property type="entry name" value="SpoIID_LytB"/>
    <property type="match status" value="1"/>
</dbReference>
<comment type="caution">
    <text evidence="3">The sequence shown here is derived from an EMBL/GenBank/DDBJ whole genome shotgun (WGS) entry which is preliminary data.</text>
</comment>
<dbReference type="InterPro" id="IPR013693">
    <property type="entry name" value="SpoIID/LytB_N"/>
</dbReference>
<dbReference type="AlphaFoldDB" id="A0A9D2PJE8"/>
<dbReference type="Proteomes" id="UP000823904">
    <property type="component" value="Unassembled WGS sequence"/>
</dbReference>
<dbReference type="Pfam" id="PF08486">
    <property type="entry name" value="SpoIID"/>
    <property type="match status" value="1"/>
</dbReference>
<dbReference type="InterPro" id="IPR013486">
    <property type="entry name" value="SpoIID/LytB"/>
</dbReference>
<evidence type="ECO:0000259" key="2">
    <source>
        <dbReference type="Pfam" id="PF08486"/>
    </source>
</evidence>
<feature type="transmembrane region" description="Helical" evidence="1">
    <location>
        <begin position="7"/>
        <end position="27"/>
    </location>
</feature>
<reference evidence="3" key="1">
    <citation type="journal article" date="2021" name="PeerJ">
        <title>Extensive microbial diversity within the chicken gut microbiome revealed by metagenomics and culture.</title>
        <authorList>
            <person name="Gilroy R."/>
            <person name="Ravi A."/>
            <person name="Getino M."/>
            <person name="Pursley I."/>
            <person name="Horton D.L."/>
            <person name="Alikhan N.F."/>
            <person name="Baker D."/>
            <person name="Gharbi K."/>
            <person name="Hall N."/>
            <person name="Watson M."/>
            <person name="Adriaenssens E.M."/>
            <person name="Foster-Nyarko E."/>
            <person name="Jarju S."/>
            <person name="Secka A."/>
            <person name="Antonio M."/>
            <person name="Oren A."/>
            <person name="Chaudhuri R.R."/>
            <person name="La Ragione R."/>
            <person name="Hildebrand F."/>
            <person name="Pallen M.J."/>
        </authorList>
    </citation>
    <scope>NUCLEOTIDE SEQUENCE</scope>
    <source>
        <strain evidence="3">ChiSjej3B21-8574</strain>
    </source>
</reference>
<organism evidence="3 4">
    <name type="scientific">Candidatus Anaerostipes avistercoris</name>
    <dbReference type="NCBI Taxonomy" id="2838462"/>
    <lineage>
        <taxon>Bacteria</taxon>
        <taxon>Bacillati</taxon>
        <taxon>Bacillota</taxon>
        <taxon>Clostridia</taxon>
        <taxon>Lachnospirales</taxon>
        <taxon>Lachnospiraceae</taxon>
        <taxon>Anaerostipes</taxon>
    </lineage>
</organism>
<name>A0A9D2PJE8_9FIRM</name>
<proteinExistence type="predicted"/>
<dbReference type="EMBL" id="DWWD01000026">
    <property type="protein sequence ID" value="HJC50334.1"/>
    <property type="molecule type" value="Genomic_DNA"/>
</dbReference>
<keyword evidence="1" id="KW-1133">Transmembrane helix</keyword>
<sequence length="312" mass="35886">MKYKMTYIFLALFLFFSIPYLITVFIASKNEEKEIDFDVYDSGYQIETEDGKEIDLESYLWMILPEQISLDYEDETLKAQAVILRTDIIRRMGKGKKIKEEELPYERISDEKLKEALGSKKYSLRDQARKRAVSETLGETMTYKDDYIEPYFHGLSVGTTLSGEEWFGEGYPYLKEKDSLGDVESGDYMTVSVVTYGKILEKLKDAYHTEITIDQLKESLSVSQATKNGYVKEVKAGETKIPGTLWAQWFSLASNNFYLEPYDGKMRMICLGQGNGLGMSQYGADQMAKEGSGYQEILKYYYTGVKIKDIHE</sequence>
<gene>
    <name evidence="3" type="ORF">H9754_07170</name>
</gene>
<evidence type="ECO:0000313" key="4">
    <source>
        <dbReference type="Proteomes" id="UP000823904"/>
    </source>
</evidence>
<dbReference type="GO" id="GO:0030435">
    <property type="term" value="P:sporulation resulting in formation of a cellular spore"/>
    <property type="evidence" value="ECO:0007669"/>
    <property type="project" value="InterPro"/>
</dbReference>
<evidence type="ECO:0000256" key="1">
    <source>
        <dbReference type="SAM" id="Phobius"/>
    </source>
</evidence>
<keyword evidence="1" id="KW-0472">Membrane</keyword>
<accession>A0A9D2PJE8</accession>
<protein>
    <submittedName>
        <fullName evidence="3">SpoIID/LytB domain-containing protein</fullName>
    </submittedName>
</protein>
<keyword evidence="1" id="KW-0812">Transmembrane</keyword>
<feature type="domain" description="Sporulation stage II protein D amidase enhancer LytB N-terminal" evidence="2">
    <location>
        <begin position="52"/>
        <end position="143"/>
    </location>
</feature>